<dbReference type="PATRIC" id="fig|999432.5.peg.189"/>
<name>A0A0E2E7E8_TREDN</name>
<sequence length="132" mass="15591">MGRVLAYMLYILALAIEILRVLLFTYIEKAQPWPLSIVDWIAFVFLCMPAVFFFLLLHQEKDFHQLLRIIAGIKFLSIIAAWFFLIKTARFVSLTEWTADAFILQTRVTRLFLYIDTLILILCLKRERSLCK</sequence>
<feature type="transmembrane region" description="Helical" evidence="1">
    <location>
        <begin position="69"/>
        <end position="86"/>
    </location>
</feature>
<dbReference type="HOGENOM" id="CLU_1916151_0_0_12"/>
<proteinExistence type="predicted"/>
<reference evidence="2" key="1">
    <citation type="submission" date="2012-01" db="EMBL/GenBank/DDBJ databases">
        <title>The Genome Sequence of Treponema denticola H-22.</title>
        <authorList>
            <consortium name="The Broad Institute Genome Sequencing Platform"/>
            <person name="Earl A."/>
            <person name="Ward D."/>
            <person name="Feldgarden M."/>
            <person name="Gevers D."/>
            <person name="Blanton J.M."/>
            <person name="Fenno C.J."/>
            <person name="Baranova O.V."/>
            <person name="Mathney J."/>
            <person name="Dewhirst F.E."/>
            <person name="Izard J."/>
            <person name="Young S.K."/>
            <person name="Zeng Q."/>
            <person name="Gargeya S."/>
            <person name="Fitzgerald M."/>
            <person name="Haas B."/>
            <person name="Abouelleil A."/>
            <person name="Alvarado L."/>
            <person name="Arachchi H.M."/>
            <person name="Berlin A."/>
            <person name="Chapman S.B."/>
            <person name="Gearin G."/>
            <person name="Goldberg J."/>
            <person name="Griggs A."/>
            <person name="Gujja S."/>
            <person name="Hansen M."/>
            <person name="Heiman D."/>
            <person name="Howarth C."/>
            <person name="Larimer J."/>
            <person name="Lui A."/>
            <person name="MacDonald P.J.P."/>
            <person name="McCowen C."/>
            <person name="Montmayeur A."/>
            <person name="Murphy C."/>
            <person name="Neiman D."/>
            <person name="Pearson M."/>
            <person name="Priest M."/>
            <person name="Roberts A."/>
            <person name="Saif S."/>
            <person name="Shea T."/>
            <person name="Sisk P."/>
            <person name="Stolte C."/>
            <person name="Sykes S."/>
            <person name="Wortman J."/>
            <person name="Nusbaum C."/>
            <person name="Birren B."/>
        </authorList>
    </citation>
    <scope>NUCLEOTIDE SEQUENCE [LARGE SCALE GENOMIC DNA]</scope>
    <source>
        <strain evidence="2">H-22</strain>
    </source>
</reference>
<evidence type="ECO:0000313" key="2">
    <source>
        <dbReference type="EMBL" id="EMB35991.1"/>
    </source>
</evidence>
<keyword evidence="1" id="KW-1133">Transmembrane helix</keyword>
<dbReference type="RefSeq" id="WP_002682729.1">
    <property type="nucleotide sequence ID" value="NZ_CM001795.1"/>
</dbReference>
<dbReference type="AlphaFoldDB" id="A0A0E2E7E8"/>
<gene>
    <name evidence="2" type="ORF">HMPREF9726_00183</name>
</gene>
<feature type="transmembrane region" description="Helical" evidence="1">
    <location>
        <begin position="33"/>
        <end position="57"/>
    </location>
</feature>
<accession>A0A0E2E7E8</accession>
<keyword evidence="1" id="KW-0472">Membrane</keyword>
<feature type="transmembrane region" description="Helical" evidence="1">
    <location>
        <begin position="7"/>
        <end position="27"/>
    </location>
</feature>
<evidence type="ECO:0000256" key="1">
    <source>
        <dbReference type="SAM" id="Phobius"/>
    </source>
</evidence>
<dbReference type="Proteomes" id="UP000011705">
    <property type="component" value="Chromosome"/>
</dbReference>
<dbReference type="EMBL" id="AGDV01000001">
    <property type="protein sequence ID" value="EMB35991.1"/>
    <property type="molecule type" value="Genomic_DNA"/>
</dbReference>
<organism evidence="2">
    <name type="scientific">Treponema denticola H-22</name>
    <dbReference type="NCBI Taxonomy" id="999432"/>
    <lineage>
        <taxon>Bacteria</taxon>
        <taxon>Pseudomonadati</taxon>
        <taxon>Spirochaetota</taxon>
        <taxon>Spirochaetia</taxon>
        <taxon>Spirochaetales</taxon>
        <taxon>Treponemataceae</taxon>
        <taxon>Treponema</taxon>
    </lineage>
</organism>
<comment type="caution">
    <text evidence="2">The sequence shown here is derived from an EMBL/GenBank/DDBJ whole genome shotgun (WGS) entry which is preliminary data.</text>
</comment>
<protein>
    <submittedName>
        <fullName evidence="2">Uncharacterized protein</fullName>
    </submittedName>
</protein>
<feature type="transmembrane region" description="Helical" evidence="1">
    <location>
        <begin position="106"/>
        <end position="124"/>
    </location>
</feature>
<keyword evidence="1" id="KW-0812">Transmembrane</keyword>